<dbReference type="PANTHER" id="PTHR33343">
    <property type="entry name" value="54S RIBOSOMAL PROTEIN BL35M"/>
    <property type="match status" value="1"/>
</dbReference>
<organism evidence="8 9">
    <name type="scientific">candidate division WOR_3 bacterium SM23_60</name>
    <dbReference type="NCBI Taxonomy" id="1703780"/>
    <lineage>
        <taxon>Bacteria</taxon>
        <taxon>Bacteria division WOR-3</taxon>
    </lineage>
</organism>
<keyword evidence="2 5" id="KW-0689">Ribosomal protein</keyword>
<reference evidence="8 9" key="1">
    <citation type="journal article" date="2015" name="Microbiome">
        <title>Genomic resolution of linkages in carbon, nitrogen, and sulfur cycling among widespread estuary sediment bacteria.</title>
        <authorList>
            <person name="Baker B.J."/>
            <person name="Lazar C.S."/>
            <person name="Teske A.P."/>
            <person name="Dick G.J."/>
        </authorList>
    </citation>
    <scope>NUCLEOTIDE SEQUENCE [LARGE SCALE GENOMIC DNA]</scope>
    <source>
        <strain evidence="8">SM23_60</strain>
    </source>
</reference>
<dbReference type="PANTHER" id="PTHR33343:SF1">
    <property type="entry name" value="LARGE RIBOSOMAL SUBUNIT PROTEIN BL35M"/>
    <property type="match status" value="1"/>
</dbReference>
<comment type="similarity">
    <text evidence="1 5 6">Belongs to the bacterial ribosomal protein bL35 family.</text>
</comment>
<evidence type="ECO:0000256" key="1">
    <source>
        <dbReference type="ARBA" id="ARBA00006598"/>
    </source>
</evidence>
<dbReference type="Gene3D" id="4.10.410.60">
    <property type="match status" value="1"/>
</dbReference>
<keyword evidence="3 5" id="KW-0687">Ribonucleoprotein</keyword>
<evidence type="ECO:0000313" key="9">
    <source>
        <dbReference type="Proteomes" id="UP000051096"/>
    </source>
</evidence>
<dbReference type="GO" id="GO:0003735">
    <property type="term" value="F:structural constituent of ribosome"/>
    <property type="evidence" value="ECO:0007669"/>
    <property type="project" value="InterPro"/>
</dbReference>
<dbReference type="FunFam" id="4.10.410.60:FF:000001">
    <property type="entry name" value="50S ribosomal protein L35"/>
    <property type="match status" value="1"/>
</dbReference>
<evidence type="ECO:0000256" key="5">
    <source>
        <dbReference type="HAMAP-Rule" id="MF_00514"/>
    </source>
</evidence>
<dbReference type="SUPFAM" id="SSF143034">
    <property type="entry name" value="L35p-like"/>
    <property type="match status" value="1"/>
</dbReference>
<dbReference type="InterPro" id="IPR037229">
    <property type="entry name" value="Ribosomal_bL35_sf"/>
</dbReference>
<dbReference type="Proteomes" id="UP000051096">
    <property type="component" value="Unassembled WGS sequence"/>
</dbReference>
<dbReference type="AlphaFoldDB" id="A0A0S8G715"/>
<feature type="compositionally biased region" description="Basic residues" evidence="7">
    <location>
        <begin position="1"/>
        <end position="29"/>
    </location>
</feature>
<evidence type="ECO:0000256" key="6">
    <source>
        <dbReference type="RuleBase" id="RU000568"/>
    </source>
</evidence>
<evidence type="ECO:0000256" key="2">
    <source>
        <dbReference type="ARBA" id="ARBA00022980"/>
    </source>
</evidence>
<proteinExistence type="inferred from homology"/>
<comment type="caution">
    <text evidence="8">The sequence shown here is derived from an EMBL/GenBank/DDBJ whole genome shotgun (WGS) entry which is preliminary data.</text>
</comment>
<feature type="compositionally biased region" description="Basic and acidic residues" evidence="7">
    <location>
        <begin position="53"/>
        <end position="62"/>
    </location>
</feature>
<evidence type="ECO:0000256" key="3">
    <source>
        <dbReference type="ARBA" id="ARBA00023274"/>
    </source>
</evidence>
<dbReference type="HAMAP" id="MF_00514">
    <property type="entry name" value="Ribosomal_bL35"/>
    <property type="match status" value="1"/>
</dbReference>
<feature type="region of interest" description="Disordered" evidence="7">
    <location>
        <begin position="1"/>
        <end position="62"/>
    </location>
</feature>
<sequence>MAKQKTKRGWAKRVKKHKSGKITRRRAGKGHLLTAKSKRRKRKLRQQTSLSKADIKRTKGLI</sequence>
<dbReference type="Pfam" id="PF01632">
    <property type="entry name" value="Ribosomal_L35p"/>
    <property type="match status" value="1"/>
</dbReference>
<dbReference type="PRINTS" id="PR00064">
    <property type="entry name" value="RIBOSOMALL35"/>
</dbReference>
<evidence type="ECO:0000256" key="7">
    <source>
        <dbReference type="SAM" id="MobiDB-lite"/>
    </source>
</evidence>
<dbReference type="NCBIfam" id="TIGR00001">
    <property type="entry name" value="rpmI_bact"/>
    <property type="match status" value="1"/>
</dbReference>
<dbReference type="GO" id="GO:0015934">
    <property type="term" value="C:large ribosomal subunit"/>
    <property type="evidence" value="ECO:0007669"/>
    <property type="project" value="TreeGrafter"/>
</dbReference>
<dbReference type="EMBL" id="LJUO01000147">
    <property type="protein sequence ID" value="KPK68899.1"/>
    <property type="molecule type" value="Genomic_DNA"/>
</dbReference>
<protein>
    <recommendedName>
        <fullName evidence="4 5">Large ribosomal subunit protein bL35</fullName>
    </recommendedName>
</protein>
<evidence type="ECO:0000313" key="8">
    <source>
        <dbReference type="EMBL" id="KPK68899.1"/>
    </source>
</evidence>
<feature type="compositionally biased region" description="Basic residues" evidence="7">
    <location>
        <begin position="36"/>
        <end position="45"/>
    </location>
</feature>
<accession>A0A0S8G715</accession>
<name>A0A0S8G715_UNCW3</name>
<gene>
    <name evidence="5 8" type="primary">rpmI</name>
    <name evidence="8" type="ORF">AMJ87_11245</name>
</gene>
<dbReference type="InterPro" id="IPR001706">
    <property type="entry name" value="Ribosomal_bL35"/>
</dbReference>
<evidence type="ECO:0000256" key="4">
    <source>
        <dbReference type="ARBA" id="ARBA00071664"/>
    </source>
</evidence>
<dbReference type="GO" id="GO:0006412">
    <property type="term" value="P:translation"/>
    <property type="evidence" value="ECO:0007669"/>
    <property type="project" value="UniProtKB-UniRule"/>
</dbReference>
<dbReference type="InterPro" id="IPR021137">
    <property type="entry name" value="Ribosomal_bL35-like"/>
</dbReference>